<protein>
    <submittedName>
        <fullName evidence="6">DNA-binding transcriptional MerR regulator</fullName>
    </submittedName>
</protein>
<keyword evidence="3 6" id="KW-0238">DNA-binding</keyword>
<dbReference type="InterPro" id="IPR009061">
    <property type="entry name" value="DNA-bd_dom_put_sf"/>
</dbReference>
<evidence type="ECO:0000313" key="7">
    <source>
        <dbReference type="Proteomes" id="UP000585836"/>
    </source>
</evidence>
<organism evidence="6 7">
    <name type="scientific">Streptomyces echinatus</name>
    <dbReference type="NCBI Taxonomy" id="67293"/>
    <lineage>
        <taxon>Bacteria</taxon>
        <taxon>Bacillati</taxon>
        <taxon>Actinomycetota</taxon>
        <taxon>Actinomycetes</taxon>
        <taxon>Kitasatosporales</taxon>
        <taxon>Streptomycetaceae</taxon>
        <taxon>Streptomyces</taxon>
    </lineage>
</organism>
<dbReference type="InterPro" id="IPR000551">
    <property type="entry name" value="MerR-type_HTH_dom"/>
</dbReference>
<dbReference type="PANTHER" id="PTHR30204">
    <property type="entry name" value="REDOX-CYCLING DRUG-SENSING TRANSCRIPTIONAL ACTIVATOR SOXR"/>
    <property type="match status" value="1"/>
</dbReference>
<keyword evidence="2" id="KW-0805">Transcription regulation</keyword>
<accession>A0A7W9PUB5</accession>
<dbReference type="PROSITE" id="PS50937">
    <property type="entry name" value="HTH_MERR_2"/>
    <property type="match status" value="1"/>
</dbReference>
<dbReference type="Pfam" id="PF13411">
    <property type="entry name" value="MerR_1"/>
    <property type="match status" value="1"/>
</dbReference>
<keyword evidence="7" id="KW-1185">Reference proteome</keyword>
<dbReference type="AlphaFoldDB" id="A0A7W9PUB5"/>
<dbReference type="EMBL" id="JACHJK010000005">
    <property type="protein sequence ID" value="MBB5928031.1"/>
    <property type="molecule type" value="Genomic_DNA"/>
</dbReference>
<dbReference type="CDD" id="cd01282">
    <property type="entry name" value="HTH_MerR-like_sg3"/>
    <property type="match status" value="1"/>
</dbReference>
<keyword evidence="4" id="KW-0804">Transcription</keyword>
<feature type="domain" description="HTH merR-type" evidence="5">
    <location>
        <begin position="10"/>
        <end position="76"/>
    </location>
</feature>
<dbReference type="InterPro" id="IPR047057">
    <property type="entry name" value="MerR_fam"/>
</dbReference>
<dbReference type="SUPFAM" id="SSF46955">
    <property type="entry name" value="Putative DNA-binding domain"/>
    <property type="match status" value="1"/>
</dbReference>
<sequence>MSTGTGARVRIGELAGATGTTPRALRHYEQQGLITSTRAANGYREYDARTAVRVRNIRRLLEAGLTLDDVRAFLPCLDGDVTAGPASAKGLKIARDRLAVLDARIAAQAAVRERLAAALRDAGESA</sequence>
<evidence type="ECO:0000256" key="3">
    <source>
        <dbReference type="ARBA" id="ARBA00023125"/>
    </source>
</evidence>
<comment type="caution">
    <text evidence="6">The sequence shown here is derived from an EMBL/GenBank/DDBJ whole genome shotgun (WGS) entry which is preliminary data.</text>
</comment>
<dbReference type="PRINTS" id="PR00040">
    <property type="entry name" value="HTHMERR"/>
</dbReference>
<reference evidence="6 7" key="1">
    <citation type="submission" date="2020-08" db="EMBL/GenBank/DDBJ databases">
        <title>Genomic Encyclopedia of Type Strains, Phase III (KMG-III): the genomes of soil and plant-associated and newly described type strains.</title>
        <authorList>
            <person name="Whitman W."/>
        </authorList>
    </citation>
    <scope>NUCLEOTIDE SEQUENCE [LARGE SCALE GENOMIC DNA]</scope>
    <source>
        <strain evidence="6 7">CECT 3313</strain>
    </source>
</reference>
<evidence type="ECO:0000256" key="1">
    <source>
        <dbReference type="ARBA" id="ARBA00022491"/>
    </source>
</evidence>
<evidence type="ECO:0000256" key="4">
    <source>
        <dbReference type="ARBA" id="ARBA00023163"/>
    </source>
</evidence>
<evidence type="ECO:0000256" key="2">
    <source>
        <dbReference type="ARBA" id="ARBA00023015"/>
    </source>
</evidence>
<gene>
    <name evidence="6" type="ORF">FHS34_003494</name>
</gene>
<dbReference type="PANTHER" id="PTHR30204:SF69">
    <property type="entry name" value="MERR-FAMILY TRANSCRIPTIONAL REGULATOR"/>
    <property type="match status" value="1"/>
</dbReference>
<evidence type="ECO:0000313" key="6">
    <source>
        <dbReference type="EMBL" id="MBB5928031.1"/>
    </source>
</evidence>
<dbReference type="Proteomes" id="UP000585836">
    <property type="component" value="Unassembled WGS sequence"/>
</dbReference>
<evidence type="ECO:0000259" key="5">
    <source>
        <dbReference type="PROSITE" id="PS50937"/>
    </source>
</evidence>
<proteinExistence type="predicted"/>
<dbReference type="Gene3D" id="1.10.1660.10">
    <property type="match status" value="1"/>
</dbReference>
<dbReference type="GO" id="GO:0003677">
    <property type="term" value="F:DNA binding"/>
    <property type="evidence" value="ECO:0007669"/>
    <property type="project" value="UniProtKB-KW"/>
</dbReference>
<dbReference type="SMART" id="SM00422">
    <property type="entry name" value="HTH_MERR"/>
    <property type="match status" value="1"/>
</dbReference>
<keyword evidence="1" id="KW-0678">Repressor</keyword>
<name>A0A7W9PUB5_9ACTN</name>
<dbReference type="GO" id="GO:0003700">
    <property type="term" value="F:DNA-binding transcription factor activity"/>
    <property type="evidence" value="ECO:0007669"/>
    <property type="project" value="InterPro"/>
</dbReference>